<keyword evidence="3" id="KW-0408">Iron</keyword>
<keyword evidence="2" id="KW-0479">Metal-binding</keyword>
<dbReference type="InterPro" id="IPR013785">
    <property type="entry name" value="Aldolase_TIM"/>
</dbReference>
<dbReference type="GO" id="GO:0046872">
    <property type="term" value="F:metal ion binding"/>
    <property type="evidence" value="ECO:0007669"/>
    <property type="project" value="UniProtKB-KW"/>
</dbReference>
<dbReference type="PANTHER" id="PTHR11228">
    <property type="entry name" value="RADICAL SAM DOMAIN PROTEIN"/>
    <property type="match status" value="1"/>
</dbReference>
<dbReference type="GO" id="GO:0051536">
    <property type="term" value="F:iron-sulfur cluster binding"/>
    <property type="evidence" value="ECO:0007669"/>
    <property type="project" value="UniProtKB-KW"/>
</dbReference>
<dbReference type="STRING" id="591159.SSQG_03162"/>
<dbReference type="InterPro" id="IPR058240">
    <property type="entry name" value="rSAM_sf"/>
</dbReference>
<evidence type="ECO:0000313" key="8">
    <source>
        <dbReference type="Proteomes" id="UP000004184"/>
    </source>
</evidence>
<dbReference type="PROSITE" id="PS51918">
    <property type="entry name" value="RADICAL_SAM"/>
    <property type="match status" value="1"/>
</dbReference>
<feature type="region of interest" description="Disordered" evidence="5">
    <location>
        <begin position="1"/>
        <end position="80"/>
    </location>
</feature>
<evidence type="ECO:0000256" key="5">
    <source>
        <dbReference type="SAM" id="MobiDB-lite"/>
    </source>
</evidence>
<evidence type="ECO:0000259" key="6">
    <source>
        <dbReference type="PROSITE" id="PS51918"/>
    </source>
</evidence>
<dbReference type="Proteomes" id="UP000004184">
    <property type="component" value="Unassembled WGS sequence"/>
</dbReference>
<dbReference type="Pfam" id="PF04055">
    <property type="entry name" value="Radical_SAM"/>
    <property type="match status" value="1"/>
</dbReference>
<dbReference type="Gene3D" id="3.20.20.70">
    <property type="entry name" value="Aldolase class I"/>
    <property type="match status" value="1"/>
</dbReference>
<accession>D9XFE1</accession>
<evidence type="ECO:0000256" key="1">
    <source>
        <dbReference type="ARBA" id="ARBA00022691"/>
    </source>
</evidence>
<dbReference type="EMBL" id="GG657757">
    <property type="protein sequence ID" value="EFL32644.1"/>
    <property type="molecule type" value="Genomic_DNA"/>
</dbReference>
<dbReference type="AlphaFoldDB" id="D9XFE1"/>
<keyword evidence="1" id="KW-0949">S-adenosyl-L-methionine</keyword>
<protein>
    <submittedName>
        <fullName evidence="7">Radical SAM domain-containing protein</fullName>
    </submittedName>
</protein>
<dbReference type="GO" id="GO:0003824">
    <property type="term" value="F:catalytic activity"/>
    <property type="evidence" value="ECO:0007669"/>
    <property type="project" value="InterPro"/>
</dbReference>
<evidence type="ECO:0000313" key="7">
    <source>
        <dbReference type="EMBL" id="EFL32644.1"/>
    </source>
</evidence>
<feature type="domain" description="Radical SAM core" evidence="6">
    <location>
        <begin position="163"/>
        <end position="369"/>
    </location>
</feature>
<dbReference type="SFLD" id="SFLDG01067">
    <property type="entry name" value="SPASM/twitch_domain_containing"/>
    <property type="match status" value="1"/>
</dbReference>
<name>D9XFE1_STRVT</name>
<dbReference type="HOGENOM" id="CLU_042040_0_0_11"/>
<dbReference type="InterPro" id="IPR007197">
    <property type="entry name" value="rSAM"/>
</dbReference>
<keyword evidence="8" id="KW-1185">Reference proteome</keyword>
<keyword evidence="4" id="KW-0411">Iron-sulfur</keyword>
<dbReference type="eggNOG" id="COG0535">
    <property type="taxonomic scope" value="Bacteria"/>
</dbReference>
<sequence length="459" mass="49975">MVVGTALATASTSELPPLAGMTPMESGARPPPSSHCGRSRPGAGHRPGVPPGGGRRRGEGPGRPCGRGRPPRTPAPDLSDRLTLGACMHSVIASPFLEQHVLVRPGSRGGALLPVDRYEELRVLDPAAPAPAWLADAVREQWDDLGVTGRPAGEFLLVRQPSTWGYGKASWEINLGCNYACKHCYLGLKMNSGMPWEDKRRCLDVMAEAGVLFLQVTGGEPTVDKDFMRSYRHAWDHGMMITVSTNASLLWRQNLLDMFAERPPYRVTVSVYGATKRSYDELTQREGAWDQFVQGMNAARHARLPLRMSIVVTEDNGHEEQAMIDLCRGWGVEYEVFTNITPTIYGGGEVLTAQSAEHLRVRKTFTGCNAGHTFFHMDPHGLVSICKIGRDDQISLPHEGIEGLARLGAIADRLMLRTGGCSGCTLAGSCRVCRPLAKHYQEAKAPLAAYCQHGDKKAG</sequence>
<evidence type="ECO:0000256" key="4">
    <source>
        <dbReference type="ARBA" id="ARBA00023014"/>
    </source>
</evidence>
<dbReference type="SFLD" id="SFLDS00029">
    <property type="entry name" value="Radical_SAM"/>
    <property type="match status" value="1"/>
</dbReference>
<reference evidence="8" key="1">
    <citation type="submission" date="2009-02" db="EMBL/GenBank/DDBJ databases">
        <title>Annotation of Streptomyces viridochromogenes strain DSM 40736.</title>
        <authorList>
            <consortium name="The Broad Institute Genome Sequencing Platform"/>
            <consortium name="Broad Institute Microbial Sequencing Center"/>
            <person name="Fischbach M."/>
            <person name="Godfrey P."/>
            <person name="Ward D."/>
            <person name="Young S."/>
            <person name="Zeng Q."/>
            <person name="Koehrsen M."/>
            <person name="Alvarado L."/>
            <person name="Berlin A.M."/>
            <person name="Bochicchio J."/>
            <person name="Borenstein D."/>
            <person name="Chapman S.B."/>
            <person name="Chen Z."/>
            <person name="Engels R."/>
            <person name="Freedman E."/>
            <person name="Gellesch M."/>
            <person name="Goldberg J."/>
            <person name="Griggs A."/>
            <person name="Gujja S."/>
            <person name="Heilman E.R."/>
            <person name="Heiman D.I."/>
            <person name="Hepburn T.A."/>
            <person name="Howarth C."/>
            <person name="Jen D."/>
            <person name="Larson L."/>
            <person name="Lewis B."/>
            <person name="Mehta T."/>
            <person name="Park D."/>
            <person name="Pearson M."/>
            <person name="Richards J."/>
            <person name="Roberts A."/>
            <person name="Saif S."/>
            <person name="Shea T.D."/>
            <person name="Shenoy N."/>
            <person name="Sisk P."/>
            <person name="Stolte C."/>
            <person name="Sykes S.N."/>
            <person name="Thomson T."/>
            <person name="Walk T."/>
            <person name="White J."/>
            <person name="Yandava C."/>
            <person name="Straight P."/>
            <person name="Clardy J."/>
            <person name="Hung D."/>
            <person name="Kolter R."/>
            <person name="Mekalanos J."/>
            <person name="Walker S."/>
            <person name="Walsh C.T."/>
            <person name="Wieland-Brown L.C."/>
            <person name="Haas B."/>
            <person name="Nusbaum C."/>
            <person name="Birren B."/>
        </authorList>
    </citation>
    <scope>NUCLEOTIDE SEQUENCE [LARGE SCALE GENOMIC DNA]</scope>
    <source>
        <strain evidence="8">DSM 40736 / JCM 4977 / BCRC 1201 / Tue 494</strain>
    </source>
</reference>
<proteinExistence type="predicted"/>
<evidence type="ECO:0000256" key="2">
    <source>
        <dbReference type="ARBA" id="ARBA00022723"/>
    </source>
</evidence>
<evidence type="ECO:0000256" key="3">
    <source>
        <dbReference type="ARBA" id="ARBA00023004"/>
    </source>
</evidence>
<dbReference type="InterPro" id="IPR050377">
    <property type="entry name" value="Radical_SAM_PqqE_MftC-like"/>
</dbReference>
<gene>
    <name evidence="7" type="ORF">SSQG_03162</name>
</gene>
<dbReference type="SUPFAM" id="SSF102114">
    <property type="entry name" value="Radical SAM enzymes"/>
    <property type="match status" value="1"/>
</dbReference>
<organism evidence="7 8">
    <name type="scientific">Streptomyces viridochromogenes (strain DSM 40736 / JCM 4977 / BCRC 1201 / Tue 494)</name>
    <dbReference type="NCBI Taxonomy" id="591159"/>
    <lineage>
        <taxon>Bacteria</taxon>
        <taxon>Bacillati</taxon>
        <taxon>Actinomycetota</taxon>
        <taxon>Actinomycetes</taxon>
        <taxon>Kitasatosporales</taxon>
        <taxon>Streptomycetaceae</taxon>
        <taxon>Streptomyces</taxon>
    </lineage>
</organism>
<dbReference type="CDD" id="cd01335">
    <property type="entry name" value="Radical_SAM"/>
    <property type="match status" value="1"/>
</dbReference>
<dbReference type="PANTHER" id="PTHR11228:SF7">
    <property type="entry name" value="PQQA PEPTIDE CYCLASE"/>
    <property type="match status" value="1"/>
</dbReference>